<sequence>MSLSYSSFSIDDHKFKLIGALSVTISTFIFVNNDVDFQIQGEANSMKTRVLDQSPLLVILLIILLLFC</sequence>
<evidence type="ECO:0000313" key="1">
    <source>
        <dbReference type="EMBL" id="KAI8006381.1"/>
    </source>
</evidence>
<keyword evidence="2" id="KW-1185">Reference proteome</keyword>
<reference evidence="1 2" key="1">
    <citation type="journal article" date="2022" name="Plant J.">
        <title>Chromosome-level genome of Camellia lanceoleosa provides a valuable resource for understanding genome evolution and self-incompatibility.</title>
        <authorList>
            <person name="Gong W."/>
            <person name="Xiao S."/>
            <person name="Wang L."/>
            <person name="Liao Z."/>
            <person name="Chang Y."/>
            <person name="Mo W."/>
            <person name="Hu G."/>
            <person name="Li W."/>
            <person name="Zhao G."/>
            <person name="Zhu H."/>
            <person name="Hu X."/>
            <person name="Ji K."/>
            <person name="Xiang X."/>
            <person name="Song Q."/>
            <person name="Yuan D."/>
            <person name="Jin S."/>
            <person name="Zhang L."/>
        </authorList>
    </citation>
    <scope>NUCLEOTIDE SEQUENCE [LARGE SCALE GENOMIC DNA]</scope>
    <source>
        <strain evidence="1">SQ_2022a</strain>
    </source>
</reference>
<gene>
    <name evidence="1" type="ORF">LOK49_LG07G00058</name>
</gene>
<protein>
    <submittedName>
        <fullName evidence="1">Uncharacterized protein</fullName>
    </submittedName>
</protein>
<evidence type="ECO:0000313" key="2">
    <source>
        <dbReference type="Proteomes" id="UP001060215"/>
    </source>
</evidence>
<organism evidence="1 2">
    <name type="scientific">Camellia lanceoleosa</name>
    <dbReference type="NCBI Taxonomy" id="1840588"/>
    <lineage>
        <taxon>Eukaryota</taxon>
        <taxon>Viridiplantae</taxon>
        <taxon>Streptophyta</taxon>
        <taxon>Embryophyta</taxon>
        <taxon>Tracheophyta</taxon>
        <taxon>Spermatophyta</taxon>
        <taxon>Magnoliopsida</taxon>
        <taxon>eudicotyledons</taxon>
        <taxon>Gunneridae</taxon>
        <taxon>Pentapetalae</taxon>
        <taxon>asterids</taxon>
        <taxon>Ericales</taxon>
        <taxon>Theaceae</taxon>
        <taxon>Camellia</taxon>
    </lineage>
</organism>
<name>A0ACC0H1V0_9ERIC</name>
<proteinExistence type="predicted"/>
<dbReference type="Proteomes" id="UP001060215">
    <property type="component" value="Chromosome 7"/>
</dbReference>
<dbReference type="EMBL" id="CM045764">
    <property type="protein sequence ID" value="KAI8006381.1"/>
    <property type="molecule type" value="Genomic_DNA"/>
</dbReference>
<accession>A0ACC0H1V0</accession>
<comment type="caution">
    <text evidence="1">The sequence shown here is derived from an EMBL/GenBank/DDBJ whole genome shotgun (WGS) entry which is preliminary data.</text>
</comment>